<protein>
    <submittedName>
        <fullName evidence="3">Intracellular hyphae protein 1</fullName>
    </submittedName>
</protein>
<evidence type="ECO:0000313" key="3">
    <source>
        <dbReference type="EMBL" id="KLU84420.1"/>
    </source>
</evidence>
<dbReference type="EMBL" id="GL876967">
    <property type="protein sequence ID" value="KLU84420.1"/>
    <property type="molecule type" value="Genomic_DNA"/>
</dbReference>
<reference evidence="4" key="5">
    <citation type="submission" date="2015-06" db="UniProtKB">
        <authorList>
            <consortium name="EnsemblFungi"/>
        </authorList>
    </citation>
    <scope>IDENTIFICATION</scope>
    <source>
        <strain evidence="4">ATCC 64411</strain>
    </source>
</reference>
<dbReference type="EnsemblFungi" id="MAPG_03463T0">
    <property type="protein sequence ID" value="MAPG_03463T0"/>
    <property type="gene ID" value="MAPG_03463"/>
</dbReference>
<organism evidence="4 5">
    <name type="scientific">Magnaporthiopsis poae (strain ATCC 64411 / 73-15)</name>
    <name type="common">Kentucky bluegrass fungus</name>
    <name type="synonym">Magnaporthe poae</name>
    <dbReference type="NCBI Taxonomy" id="644358"/>
    <lineage>
        <taxon>Eukaryota</taxon>
        <taxon>Fungi</taxon>
        <taxon>Dikarya</taxon>
        <taxon>Ascomycota</taxon>
        <taxon>Pezizomycotina</taxon>
        <taxon>Sordariomycetes</taxon>
        <taxon>Sordariomycetidae</taxon>
        <taxon>Magnaporthales</taxon>
        <taxon>Magnaporthaceae</taxon>
        <taxon>Magnaporthiopsis</taxon>
    </lineage>
</organism>
<proteinExistence type="predicted"/>
<accession>A0A0C4DU29</accession>
<dbReference type="CDD" id="cd00118">
    <property type="entry name" value="LysM"/>
    <property type="match status" value="2"/>
</dbReference>
<dbReference type="InterPro" id="IPR018392">
    <property type="entry name" value="LysM"/>
</dbReference>
<dbReference type="EMBL" id="ADBL01000825">
    <property type="status" value="NOT_ANNOTATED_CDS"/>
    <property type="molecule type" value="Genomic_DNA"/>
</dbReference>
<feature type="signal peptide" evidence="1">
    <location>
        <begin position="1"/>
        <end position="16"/>
    </location>
</feature>
<feature type="domain" description="LysM" evidence="2">
    <location>
        <begin position="118"/>
        <end position="162"/>
    </location>
</feature>
<dbReference type="AlphaFoldDB" id="A0A0C4DU29"/>
<keyword evidence="5" id="KW-1185">Reference proteome</keyword>
<evidence type="ECO:0000313" key="5">
    <source>
        <dbReference type="Proteomes" id="UP000011715"/>
    </source>
</evidence>
<reference evidence="3" key="2">
    <citation type="submission" date="2010-05" db="EMBL/GenBank/DDBJ databases">
        <title>The Genome Sequence of Magnaporthe poae strain ATCC 64411.</title>
        <authorList>
            <consortium name="The Broad Institute Genome Sequencing Platform"/>
            <consortium name="Broad Institute Genome Sequencing Center for Infectious Disease"/>
            <person name="Ma L.-J."/>
            <person name="Dead R."/>
            <person name="Young S."/>
            <person name="Zeng Q."/>
            <person name="Koehrsen M."/>
            <person name="Alvarado L."/>
            <person name="Berlin A."/>
            <person name="Chapman S.B."/>
            <person name="Chen Z."/>
            <person name="Freedman E."/>
            <person name="Gellesch M."/>
            <person name="Goldberg J."/>
            <person name="Griggs A."/>
            <person name="Gujja S."/>
            <person name="Heilman E.R."/>
            <person name="Heiman D."/>
            <person name="Hepburn T."/>
            <person name="Howarth C."/>
            <person name="Jen D."/>
            <person name="Larson L."/>
            <person name="Mehta T."/>
            <person name="Neiman D."/>
            <person name="Pearson M."/>
            <person name="Roberts A."/>
            <person name="Saif S."/>
            <person name="Shea T."/>
            <person name="Shenoy N."/>
            <person name="Sisk P."/>
            <person name="Stolte C."/>
            <person name="Sykes S."/>
            <person name="Walk T."/>
            <person name="White J."/>
            <person name="Yandava C."/>
            <person name="Haas B."/>
            <person name="Nusbaum C."/>
            <person name="Birren B."/>
        </authorList>
    </citation>
    <scope>NUCLEOTIDE SEQUENCE</scope>
    <source>
        <strain evidence="3">ATCC 64411</strain>
    </source>
</reference>
<dbReference type="OMA" id="ICDIAML"/>
<dbReference type="SUPFAM" id="SSF54106">
    <property type="entry name" value="LysM domain"/>
    <property type="match status" value="2"/>
</dbReference>
<dbReference type="VEuPathDB" id="FungiDB:MAPG_03463"/>
<dbReference type="InterPro" id="IPR036779">
    <property type="entry name" value="LysM_dom_sf"/>
</dbReference>
<dbReference type="PANTHER" id="PTHR33734">
    <property type="entry name" value="LYSM DOMAIN-CONTAINING GPI-ANCHORED PROTEIN 2"/>
    <property type="match status" value="1"/>
</dbReference>
<dbReference type="Gene3D" id="3.10.350.10">
    <property type="entry name" value="LysM domain"/>
    <property type="match status" value="2"/>
</dbReference>
<gene>
    <name evidence="3" type="ORF">MAPG_03463</name>
</gene>
<reference evidence="5" key="1">
    <citation type="submission" date="2010-05" db="EMBL/GenBank/DDBJ databases">
        <title>The genome sequence of Magnaporthe poae strain ATCC 64411.</title>
        <authorList>
            <person name="Ma L.-J."/>
            <person name="Dead R."/>
            <person name="Young S."/>
            <person name="Zeng Q."/>
            <person name="Koehrsen M."/>
            <person name="Alvarado L."/>
            <person name="Berlin A."/>
            <person name="Chapman S.B."/>
            <person name="Chen Z."/>
            <person name="Freedman E."/>
            <person name="Gellesch M."/>
            <person name="Goldberg J."/>
            <person name="Griggs A."/>
            <person name="Gujja S."/>
            <person name="Heilman E.R."/>
            <person name="Heiman D."/>
            <person name="Hepburn T."/>
            <person name="Howarth C."/>
            <person name="Jen D."/>
            <person name="Larson L."/>
            <person name="Mehta T."/>
            <person name="Neiman D."/>
            <person name="Pearson M."/>
            <person name="Roberts A."/>
            <person name="Saif S."/>
            <person name="Shea T."/>
            <person name="Shenoy N."/>
            <person name="Sisk P."/>
            <person name="Stolte C."/>
            <person name="Sykes S."/>
            <person name="Walk T."/>
            <person name="White J."/>
            <person name="Yandava C."/>
            <person name="Haas B."/>
            <person name="Nusbaum C."/>
            <person name="Birren B."/>
        </authorList>
    </citation>
    <scope>NUCLEOTIDE SEQUENCE [LARGE SCALE GENOMIC DNA]</scope>
    <source>
        <strain evidence="5">ATCC 64411 / 73-15</strain>
    </source>
</reference>
<reference evidence="4" key="4">
    <citation type="journal article" date="2015" name="G3 (Bethesda)">
        <title>Genome sequences of three phytopathogenic species of the Magnaporthaceae family of fungi.</title>
        <authorList>
            <person name="Okagaki L.H."/>
            <person name="Nunes C.C."/>
            <person name="Sailsbery J."/>
            <person name="Clay B."/>
            <person name="Brown D."/>
            <person name="John T."/>
            <person name="Oh Y."/>
            <person name="Young N."/>
            <person name="Fitzgerald M."/>
            <person name="Haas B.J."/>
            <person name="Zeng Q."/>
            <person name="Young S."/>
            <person name="Adiconis X."/>
            <person name="Fan L."/>
            <person name="Levin J.Z."/>
            <person name="Mitchell T.K."/>
            <person name="Okubara P.A."/>
            <person name="Farman M.L."/>
            <person name="Kohn L.M."/>
            <person name="Birren B."/>
            <person name="Ma L.-J."/>
            <person name="Dean R.A."/>
        </authorList>
    </citation>
    <scope>NUCLEOTIDE SEQUENCE</scope>
    <source>
        <strain evidence="4">ATCC 64411 / 73-15</strain>
    </source>
</reference>
<dbReference type="STRING" id="644358.A0A0C4DU29"/>
<feature type="domain" description="LysM" evidence="2">
    <location>
        <begin position="45"/>
        <end position="89"/>
    </location>
</feature>
<name>A0A0C4DU29_MAGP6</name>
<dbReference type="OrthoDB" id="2107166at2759"/>
<evidence type="ECO:0000256" key="1">
    <source>
        <dbReference type="SAM" id="SignalP"/>
    </source>
</evidence>
<dbReference type="PROSITE" id="PS51782">
    <property type="entry name" value="LYSM"/>
    <property type="match status" value="2"/>
</dbReference>
<dbReference type="eggNOG" id="ENOG502SCJ7">
    <property type="taxonomic scope" value="Eukaryota"/>
</dbReference>
<dbReference type="GO" id="GO:0008932">
    <property type="term" value="F:lytic endotransglycosylase activity"/>
    <property type="evidence" value="ECO:0007669"/>
    <property type="project" value="TreeGrafter"/>
</dbReference>
<dbReference type="SMART" id="SM00257">
    <property type="entry name" value="LysM"/>
    <property type="match status" value="2"/>
</dbReference>
<feature type="chain" id="PRO_5009385349" evidence="1">
    <location>
        <begin position="17"/>
        <end position="165"/>
    </location>
</feature>
<sequence>MQFSLVALIAAGLAAAAPQATPTTPTNPATTSTPPTTTCTPGAVVDYVVVADDTLTVISQKLHSGICNIAKANNLANPNFLSLGQQLKVPTFPCQLDNTSCLAKPSQNLACVKGGKQGWYTIAKGDTFFLVAQSFQLDVNALLKANQGVDPLLLQVGQNITIPIC</sequence>
<keyword evidence="1" id="KW-0732">Signal</keyword>
<dbReference type="Proteomes" id="UP000011715">
    <property type="component" value="Unassembled WGS sequence"/>
</dbReference>
<evidence type="ECO:0000313" key="4">
    <source>
        <dbReference type="EnsemblFungi" id="MAPG_03463T0"/>
    </source>
</evidence>
<dbReference type="Pfam" id="PF01476">
    <property type="entry name" value="LysM"/>
    <property type="match status" value="2"/>
</dbReference>
<reference evidence="3" key="3">
    <citation type="submission" date="2011-03" db="EMBL/GenBank/DDBJ databases">
        <title>Annotation of Magnaporthe poae ATCC 64411.</title>
        <authorList>
            <person name="Ma L.-J."/>
            <person name="Dead R."/>
            <person name="Young S.K."/>
            <person name="Zeng Q."/>
            <person name="Gargeya S."/>
            <person name="Fitzgerald M."/>
            <person name="Haas B."/>
            <person name="Abouelleil A."/>
            <person name="Alvarado L."/>
            <person name="Arachchi H.M."/>
            <person name="Berlin A."/>
            <person name="Brown A."/>
            <person name="Chapman S.B."/>
            <person name="Chen Z."/>
            <person name="Dunbar C."/>
            <person name="Freedman E."/>
            <person name="Gearin G."/>
            <person name="Gellesch M."/>
            <person name="Goldberg J."/>
            <person name="Griggs A."/>
            <person name="Gujja S."/>
            <person name="Heiman D."/>
            <person name="Howarth C."/>
            <person name="Larson L."/>
            <person name="Lui A."/>
            <person name="MacDonald P.J.P."/>
            <person name="Mehta T."/>
            <person name="Montmayeur A."/>
            <person name="Murphy C."/>
            <person name="Neiman D."/>
            <person name="Pearson M."/>
            <person name="Priest M."/>
            <person name="Roberts A."/>
            <person name="Saif S."/>
            <person name="Shea T."/>
            <person name="Shenoy N."/>
            <person name="Sisk P."/>
            <person name="Stolte C."/>
            <person name="Sykes S."/>
            <person name="Yandava C."/>
            <person name="Wortman J."/>
            <person name="Nusbaum C."/>
            <person name="Birren B."/>
        </authorList>
    </citation>
    <scope>NUCLEOTIDE SEQUENCE</scope>
    <source>
        <strain evidence="3">ATCC 64411</strain>
    </source>
</reference>
<dbReference type="PANTHER" id="PTHR33734:SF22">
    <property type="entry name" value="MEMBRANE-BOUND LYTIC MUREIN TRANSGLYCOSYLASE D"/>
    <property type="match status" value="1"/>
</dbReference>
<evidence type="ECO:0000259" key="2">
    <source>
        <dbReference type="PROSITE" id="PS51782"/>
    </source>
</evidence>